<dbReference type="EMBL" id="CP086714">
    <property type="protein sequence ID" value="WOO77402.1"/>
    <property type="molecule type" value="Genomic_DNA"/>
</dbReference>
<dbReference type="GeneID" id="87804240"/>
<accession>A0AAF0Y194</accession>
<protein>
    <submittedName>
        <fullName evidence="2">Uncharacterized protein</fullName>
    </submittedName>
</protein>
<feature type="compositionally biased region" description="Low complexity" evidence="1">
    <location>
        <begin position="185"/>
        <end position="208"/>
    </location>
</feature>
<dbReference type="RefSeq" id="XP_062623434.1">
    <property type="nucleotide sequence ID" value="XM_062767450.1"/>
</dbReference>
<dbReference type="Proteomes" id="UP000827549">
    <property type="component" value="Chromosome 1"/>
</dbReference>
<sequence>MTTSITDARFTHLHATESHIIALLTDDPPEHGWSVMPGFDENVIFSPYLEPPRLDADETLPSQVHPSYPYGRPTTLGQGHAQPVRAAAGNHLSAAHRDGLVWDELDLEGVLETPDGGEVPPVMAGSKRPPSPSSPALRPHHIPLPRSLHLRHYLERQRHATPPAPADPFDAPVPNETYAEDDPDNPNAAAVPEVQAEPEPVVVSDDDE</sequence>
<name>A0AAF0Y194_9TREE</name>
<keyword evidence="3" id="KW-1185">Reference proteome</keyword>
<organism evidence="2 3">
    <name type="scientific">Vanrija pseudolonga</name>
    <dbReference type="NCBI Taxonomy" id="143232"/>
    <lineage>
        <taxon>Eukaryota</taxon>
        <taxon>Fungi</taxon>
        <taxon>Dikarya</taxon>
        <taxon>Basidiomycota</taxon>
        <taxon>Agaricomycotina</taxon>
        <taxon>Tremellomycetes</taxon>
        <taxon>Trichosporonales</taxon>
        <taxon>Trichosporonaceae</taxon>
        <taxon>Vanrija</taxon>
    </lineage>
</organism>
<dbReference type="AlphaFoldDB" id="A0AAF0Y194"/>
<reference evidence="2" key="1">
    <citation type="submission" date="2023-10" db="EMBL/GenBank/DDBJ databases">
        <authorList>
            <person name="Noh H."/>
        </authorList>
    </citation>
    <scope>NUCLEOTIDE SEQUENCE</scope>
    <source>
        <strain evidence="2">DUCC4014</strain>
    </source>
</reference>
<gene>
    <name evidence="2" type="ORF">LOC62_01G000982</name>
</gene>
<proteinExistence type="predicted"/>
<feature type="region of interest" description="Disordered" evidence="1">
    <location>
        <begin position="111"/>
        <end position="142"/>
    </location>
</feature>
<evidence type="ECO:0000313" key="2">
    <source>
        <dbReference type="EMBL" id="WOO77402.1"/>
    </source>
</evidence>
<evidence type="ECO:0000313" key="3">
    <source>
        <dbReference type="Proteomes" id="UP000827549"/>
    </source>
</evidence>
<feature type="region of interest" description="Disordered" evidence="1">
    <location>
        <begin position="157"/>
        <end position="208"/>
    </location>
</feature>
<evidence type="ECO:0000256" key="1">
    <source>
        <dbReference type="SAM" id="MobiDB-lite"/>
    </source>
</evidence>